<keyword evidence="2" id="KW-1185">Reference proteome</keyword>
<dbReference type="Proteomes" id="UP001500016">
    <property type="component" value="Unassembled WGS sequence"/>
</dbReference>
<dbReference type="EMBL" id="BAAAPE010000005">
    <property type="protein sequence ID" value="GAA2068539.1"/>
    <property type="molecule type" value="Genomic_DNA"/>
</dbReference>
<evidence type="ECO:0000313" key="1">
    <source>
        <dbReference type="EMBL" id="GAA2068539.1"/>
    </source>
</evidence>
<sequence length="233" mass="23910">MSTPNGTARPAPAWPRDLLSALDAGEEAERASAAREVPAGLGAVHAWHLGTVLPLLARAAARTGRDTAPCDALADAHRAALAGRPGTPDAWTQVLEPVLLAVYRDAFAYADAYATAHANARAYAVANGYGEDEADAYGRTYAEETTEPNARAFAQANAAANSRALAAAYATGDGAAFARSHPAARARAYARAAAAPHTDGSPEARAARASARRELAEGLLKCLEGEAVRGGPA</sequence>
<gene>
    <name evidence="1" type="ORF">GCM10009801_16860</name>
</gene>
<comment type="caution">
    <text evidence="1">The sequence shown here is derived from an EMBL/GenBank/DDBJ whole genome shotgun (WGS) entry which is preliminary data.</text>
</comment>
<evidence type="ECO:0000313" key="2">
    <source>
        <dbReference type="Proteomes" id="UP001500016"/>
    </source>
</evidence>
<dbReference type="RefSeq" id="WP_344525690.1">
    <property type="nucleotide sequence ID" value="NZ_BAAAPE010000005.1"/>
</dbReference>
<accession>A0ABP5H8F7</accession>
<name>A0ABP5H8F7_9ACTN</name>
<protein>
    <recommendedName>
        <fullName evidence="3">SpcZ</fullName>
    </recommendedName>
</protein>
<organism evidence="1 2">
    <name type="scientific">Streptomyces albiaxialis</name>
    <dbReference type="NCBI Taxonomy" id="329523"/>
    <lineage>
        <taxon>Bacteria</taxon>
        <taxon>Bacillati</taxon>
        <taxon>Actinomycetota</taxon>
        <taxon>Actinomycetes</taxon>
        <taxon>Kitasatosporales</taxon>
        <taxon>Streptomycetaceae</taxon>
        <taxon>Streptomyces</taxon>
    </lineage>
</organism>
<evidence type="ECO:0008006" key="3">
    <source>
        <dbReference type="Google" id="ProtNLM"/>
    </source>
</evidence>
<proteinExistence type="predicted"/>
<reference evidence="2" key="1">
    <citation type="journal article" date="2019" name="Int. J. Syst. Evol. Microbiol.">
        <title>The Global Catalogue of Microorganisms (GCM) 10K type strain sequencing project: providing services to taxonomists for standard genome sequencing and annotation.</title>
        <authorList>
            <consortium name="The Broad Institute Genomics Platform"/>
            <consortium name="The Broad Institute Genome Sequencing Center for Infectious Disease"/>
            <person name="Wu L."/>
            <person name="Ma J."/>
        </authorList>
    </citation>
    <scope>NUCLEOTIDE SEQUENCE [LARGE SCALE GENOMIC DNA]</scope>
    <source>
        <strain evidence="2">JCM 15478</strain>
    </source>
</reference>